<evidence type="ECO:0000313" key="3">
    <source>
        <dbReference type="EMBL" id="MBL4918910.1"/>
    </source>
</evidence>
<evidence type="ECO:0000313" key="4">
    <source>
        <dbReference type="Proteomes" id="UP000648908"/>
    </source>
</evidence>
<feature type="region of interest" description="Disordered" evidence="1">
    <location>
        <begin position="362"/>
        <end position="381"/>
    </location>
</feature>
<evidence type="ECO:0000256" key="1">
    <source>
        <dbReference type="SAM" id="MobiDB-lite"/>
    </source>
</evidence>
<feature type="compositionally biased region" description="Polar residues" evidence="1">
    <location>
        <begin position="297"/>
        <end position="313"/>
    </location>
</feature>
<dbReference type="EMBL" id="JAESVN010000010">
    <property type="protein sequence ID" value="MBL4918910.1"/>
    <property type="molecule type" value="Genomic_DNA"/>
</dbReference>
<keyword evidence="2" id="KW-0732">Signal</keyword>
<reference evidence="3" key="1">
    <citation type="submission" date="2021-01" db="EMBL/GenBank/DDBJ databases">
        <title>Tabrizicola alba sp. nov. a motile alkaliphilic bacterium isolated from a soda lake.</title>
        <authorList>
            <person name="Szuroczki S."/>
            <person name="Abbaszade G."/>
            <person name="Schumann P."/>
            <person name="Toth E."/>
        </authorList>
    </citation>
    <scope>NUCLEOTIDE SEQUENCE</scope>
    <source>
        <strain evidence="3">DMG-N-6</strain>
    </source>
</reference>
<dbReference type="RefSeq" id="WP_202689889.1">
    <property type="nucleotide sequence ID" value="NZ_JAESVN010000010.1"/>
</dbReference>
<comment type="caution">
    <text evidence="3">The sequence shown here is derived from an EMBL/GenBank/DDBJ whole genome shotgun (WGS) entry which is preliminary data.</text>
</comment>
<feature type="compositionally biased region" description="Low complexity" evidence="1">
    <location>
        <begin position="150"/>
        <end position="164"/>
    </location>
</feature>
<gene>
    <name evidence="3" type="ORF">JL811_16925</name>
</gene>
<dbReference type="Proteomes" id="UP000648908">
    <property type="component" value="Unassembled WGS sequence"/>
</dbReference>
<name>A0A8K0VH00_9RHOB</name>
<proteinExistence type="predicted"/>
<feature type="region of interest" description="Disordered" evidence="1">
    <location>
        <begin position="23"/>
        <end position="44"/>
    </location>
</feature>
<feature type="compositionally biased region" description="Low complexity" evidence="1">
    <location>
        <begin position="105"/>
        <end position="141"/>
    </location>
</feature>
<protein>
    <recommendedName>
        <fullName evidence="5">PRC-barrel domain-containing protein</fullName>
    </recommendedName>
</protein>
<dbReference type="AlphaFoldDB" id="A0A8K0VH00"/>
<evidence type="ECO:0008006" key="5">
    <source>
        <dbReference type="Google" id="ProtNLM"/>
    </source>
</evidence>
<organism evidence="3 4">
    <name type="scientific">Szabonella alba</name>
    <dbReference type="NCBI Taxonomy" id="2804194"/>
    <lineage>
        <taxon>Bacteria</taxon>
        <taxon>Pseudomonadati</taxon>
        <taxon>Pseudomonadota</taxon>
        <taxon>Alphaproteobacteria</taxon>
        <taxon>Rhodobacterales</taxon>
        <taxon>Paracoccaceae</taxon>
        <taxon>Szabonella</taxon>
    </lineage>
</organism>
<sequence>MRKLLLTTTLVSALSAAPLVAQTTDPAVSSDGTASSGTTANRADMSAVTVPEGFNQQDMALTADDLLGATLYDVTGDSIGEVVDLVLHIEASEEVMPGAGASMDTTTSGGAGVSSAGNQSMTGTDPAGTDQGTAGTTGTATESVSGDSGVTGTARTMTGTTTGTMPESDGSTDATGAPISGSSADGMSGGTTGTDGTTATDGSGGPPESAGAASGSAGESSNADSGTSATGTATEGSASTDANTSSGAGGTTDMQTGTTGSNTATGSTMATGSDSAAVDSTLPATTVPDTGGPAATGTDSGGMNSSSADQGQPTHAVLDIGGFLGIGVHSVAVPVSDLAIYSNDSETRVYLPWTREQIEALPEYDADNPDSLGRSGMPITQ</sequence>
<feature type="region of interest" description="Disordered" evidence="1">
    <location>
        <begin position="98"/>
        <end position="313"/>
    </location>
</feature>
<dbReference type="Gene3D" id="2.30.30.240">
    <property type="entry name" value="PRC-barrel domain"/>
    <property type="match status" value="1"/>
</dbReference>
<feature type="chain" id="PRO_5035458737" description="PRC-barrel domain-containing protein" evidence="2">
    <location>
        <begin position="22"/>
        <end position="381"/>
    </location>
</feature>
<keyword evidence="4" id="KW-1185">Reference proteome</keyword>
<evidence type="ECO:0000256" key="2">
    <source>
        <dbReference type="SAM" id="SignalP"/>
    </source>
</evidence>
<feature type="compositionally biased region" description="Low complexity" evidence="1">
    <location>
        <begin position="194"/>
        <end position="242"/>
    </location>
</feature>
<feature type="compositionally biased region" description="Low complexity" evidence="1">
    <location>
        <begin position="29"/>
        <end position="40"/>
    </location>
</feature>
<accession>A0A8K0VH00</accession>
<feature type="compositionally biased region" description="Low complexity" evidence="1">
    <location>
        <begin position="251"/>
        <end position="277"/>
    </location>
</feature>
<feature type="signal peptide" evidence="2">
    <location>
        <begin position="1"/>
        <end position="21"/>
    </location>
</feature>